<dbReference type="InParanoid" id="D0NXJ0"/>
<dbReference type="Proteomes" id="UP000006643">
    <property type="component" value="Unassembled WGS sequence"/>
</dbReference>
<accession>D0NXJ0</accession>
<evidence type="ECO:0000313" key="3">
    <source>
        <dbReference type="Proteomes" id="UP000006643"/>
    </source>
</evidence>
<feature type="compositionally biased region" description="Low complexity" evidence="1">
    <location>
        <begin position="36"/>
        <end position="48"/>
    </location>
</feature>
<organism evidence="2 3">
    <name type="scientific">Phytophthora infestans (strain T30-4)</name>
    <name type="common">Potato late blight agent</name>
    <dbReference type="NCBI Taxonomy" id="403677"/>
    <lineage>
        <taxon>Eukaryota</taxon>
        <taxon>Sar</taxon>
        <taxon>Stramenopiles</taxon>
        <taxon>Oomycota</taxon>
        <taxon>Peronosporomycetes</taxon>
        <taxon>Peronosporales</taxon>
        <taxon>Peronosporaceae</taxon>
        <taxon>Phytophthora</taxon>
    </lineage>
</organism>
<dbReference type="HOGENOM" id="CLU_958010_0_0_1"/>
<dbReference type="VEuPathDB" id="FungiDB:PITG_18022"/>
<evidence type="ECO:0000313" key="2">
    <source>
        <dbReference type="EMBL" id="EEY67790.1"/>
    </source>
</evidence>
<protein>
    <submittedName>
        <fullName evidence="2">Uncharacterized protein</fullName>
    </submittedName>
</protein>
<dbReference type="OrthoDB" id="129096at2759"/>
<evidence type="ECO:0000256" key="1">
    <source>
        <dbReference type="SAM" id="MobiDB-lite"/>
    </source>
</evidence>
<dbReference type="KEGG" id="pif:PITG_18022"/>
<dbReference type="RefSeq" id="XP_002997952.1">
    <property type="nucleotide sequence ID" value="XM_002997906.1"/>
</dbReference>
<dbReference type="EMBL" id="DS028182">
    <property type="protein sequence ID" value="EEY67790.1"/>
    <property type="molecule type" value="Genomic_DNA"/>
</dbReference>
<feature type="region of interest" description="Disordered" evidence="1">
    <location>
        <begin position="34"/>
        <end position="74"/>
    </location>
</feature>
<dbReference type="OMA" id="YMAESSQ"/>
<sequence length="291" mass="32254">MIPQHKKQPMTQLKKSMIEVAVKPSVSINAVSYMAESSQESELGSSTSRNKTAPSSDIDIATSTSANPGVNPGVKPGLTKYYATKAAVTVKSTEEPPSVKSDYPTVKAEATKKISKNVGTQGGRLEVLRIPKPKPRSNQRIKLKQARLEKPAKPNKLAVITLPDKHVPSVSRVIVWATNTSDQNHVSEILAGYPTILNDDFMNARVAHSCRESVSPKDYVYNFVIPKPLVIKLKAVIEAERKKRPKSKYFNPVVEHQDSNTEAIIAYFPGGTPRFTRSWQTKWWYSSRALV</sequence>
<dbReference type="GeneID" id="9463907"/>
<feature type="compositionally biased region" description="Polar residues" evidence="1">
    <location>
        <begin position="49"/>
        <end position="68"/>
    </location>
</feature>
<dbReference type="eggNOG" id="ENOG502RF3W">
    <property type="taxonomic scope" value="Eukaryota"/>
</dbReference>
<name>D0NXJ0_PHYIT</name>
<dbReference type="AlphaFoldDB" id="D0NXJ0"/>
<keyword evidence="3" id="KW-1185">Reference proteome</keyword>
<gene>
    <name evidence="2" type="ORF">PITG_18022</name>
</gene>
<reference evidence="3" key="1">
    <citation type="journal article" date="2009" name="Nature">
        <title>Genome sequence and analysis of the Irish potato famine pathogen Phytophthora infestans.</title>
        <authorList>
            <consortium name="The Broad Institute Genome Sequencing Platform"/>
            <person name="Haas B.J."/>
            <person name="Kamoun S."/>
            <person name="Zody M.C."/>
            <person name="Jiang R.H."/>
            <person name="Handsaker R.E."/>
            <person name="Cano L.M."/>
            <person name="Grabherr M."/>
            <person name="Kodira C.D."/>
            <person name="Raffaele S."/>
            <person name="Torto-Alalibo T."/>
            <person name="Bozkurt T.O."/>
            <person name="Ah-Fong A.M."/>
            <person name="Alvarado L."/>
            <person name="Anderson V.L."/>
            <person name="Armstrong M.R."/>
            <person name="Avrova A."/>
            <person name="Baxter L."/>
            <person name="Beynon J."/>
            <person name="Boevink P.C."/>
            <person name="Bollmann S.R."/>
            <person name="Bos J.I."/>
            <person name="Bulone V."/>
            <person name="Cai G."/>
            <person name="Cakir C."/>
            <person name="Carrington J.C."/>
            <person name="Chawner M."/>
            <person name="Conti L."/>
            <person name="Costanzo S."/>
            <person name="Ewan R."/>
            <person name="Fahlgren N."/>
            <person name="Fischbach M.A."/>
            <person name="Fugelstad J."/>
            <person name="Gilroy E.M."/>
            <person name="Gnerre S."/>
            <person name="Green P.J."/>
            <person name="Grenville-Briggs L.J."/>
            <person name="Griffith J."/>
            <person name="Grunwald N.J."/>
            <person name="Horn K."/>
            <person name="Horner N.R."/>
            <person name="Hu C.H."/>
            <person name="Huitema E."/>
            <person name="Jeong D.H."/>
            <person name="Jones A.M."/>
            <person name="Jones J.D."/>
            <person name="Jones R.W."/>
            <person name="Karlsson E.K."/>
            <person name="Kunjeti S.G."/>
            <person name="Lamour K."/>
            <person name="Liu Z."/>
            <person name="Ma L."/>
            <person name="Maclean D."/>
            <person name="Chibucos M.C."/>
            <person name="McDonald H."/>
            <person name="McWalters J."/>
            <person name="Meijer H.J."/>
            <person name="Morgan W."/>
            <person name="Morris P.F."/>
            <person name="Munro C.A."/>
            <person name="O'Neill K."/>
            <person name="Ospina-Giraldo M."/>
            <person name="Pinzon A."/>
            <person name="Pritchard L."/>
            <person name="Ramsahoye B."/>
            <person name="Ren Q."/>
            <person name="Restrepo S."/>
            <person name="Roy S."/>
            <person name="Sadanandom A."/>
            <person name="Savidor A."/>
            <person name="Schornack S."/>
            <person name="Schwartz D.C."/>
            <person name="Schumann U.D."/>
            <person name="Schwessinger B."/>
            <person name="Seyer L."/>
            <person name="Sharpe T."/>
            <person name="Silvar C."/>
            <person name="Song J."/>
            <person name="Studholme D.J."/>
            <person name="Sykes S."/>
            <person name="Thines M."/>
            <person name="van de Vondervoort P.J."/>
            <person name="Phuntumart V."/>
            <person name="Wawra S."/>
            <person name="Weide R."/>
            <person name="Win J."/>
            <person name="Young C."/>
            <person name="Zhou S."/>
            <person name="Fry W."/>
            <person name="Meyers B.C."/>
            <person name="van West P."/>
            <person name="Ristaino J."/>
            <person name="Govers F."/>
            <person name="Birch P.R."/>
            <person name="Whisson S.C."/>
            <person name="Judelson H.S."/>
            <person name="Nusbaum C."/>
        </authorList>
    </citation>
    <scope>NUCLEOTIDE SEQUENCE [LARGE SCALE GENOMIC DNA]</scope>
    <source>
        <strain evidence="3">T30-4</strain>
    </source>
</reference>
<proteinExistence type="predicted"/>